<dbReference type="RefSeq" id="XP_033666467.1">
    <property type="nucleotide sequence ID" value="XM_033806981.1"/>
</dbReference>
<feature type="transmembrane region" description="Helical" evidence="6">
    <location>
        <begin position="50"/>
        <end position="69"/>
    </location>
</feature>
<evidence type="ECO:0000256" key="1">
    <source>
        <dbReference type="ARBA" id="ARBA00004141"/>
    </source>
</evidence>
<keyword evidence="2" id="KW-0813">Transport</keyword>
<dbReference type="GO" id="GO:0022857">
    <property type="term" value="F:transmembrane transporter activity"/>
    <property type="evidence" value="ECO:0007669"/>
    <property type="project" value="InterPro"/>
</dbReference>
<gene>
    <name evidence="7" type="ORF">M409DRAFT_23872</name>
</gene>
<name>A0A6A6CHA4_ZASCE</name>
<evidence type="ECO:0000313" key="7">
    <source>
        <dbReference type="EMBL" id="KAF2165578.1"/>
    </source>
</evidence>
<keyword evidence="8" id="KW-1185">Reference proteome</keyword>
<sequence>MASAQPIAGAQYHWTNALMDSCLASVININANQIQSLASLNFPEYVPTQWQTTLLMIATLTASCAFIFGSIAVNGIFAYTFITVLLYCVGDIGAVRDSPYPILQIYAQVTGSRAAATAIVTTSLMISVSVSLGNISSAGRLTWAWARDGGLPAWLAHIDSKYRIPIRALWVPIVITMLLSLINIVNYAAFQVFLSLASLALTASYILPIACMLRARLRHEVIFGDWKLGRLDVPINTFALIYSAWMCIFFCFPTYLPITGDGFNYALPIFAFVVVFALFSWLVWARKQWPGLNEEVVEAVIADSNRKTRE</sequence>
<dbReference type="GO" id="GO:0016020">
    <property type="term" value="C:membrane"/>
    <property type="evidence" value="ECO:0007669"/>
    <property type="project" value="UniProtKB-SubCell"/>
</dbReference>
<evidence type="ECO:0000256" key="6">
    <source>
        <dbReference type="SAM" id="Phobius"/>
    </source>
</evidence>
<evidence type="ECO:0000256" key="2">
    <source>
        <dbReference type="ARBA" id="ARBA00022448"/>
    </source>
</evidence>
<dbReference type="OrthoDB" id="3257095at2759"/>
<dbReference type="GeneID" id="54560253"/>
<evidence type="ECO:0000256" key="3">
    <source>
        <dbReference type="ARBA" id="ARBA00022692"/>
    </source>
</evidence>
<keyword evidence="5 6" id="KW-0472">Membrane</keyword>
<keyword evidence="3 6" id="KW-0812">Transmembrane</keyword>
<evidence type="ECO:0008006" key="9">
    <source>
        <dbReference type="Google" id="ProtNLM"/>
    </source>
</evidence>
<evidence type="ECO:0000313" key="8">
    <source>
        <dbReference type="Proteomes" id="UP000799537"/>
    </source>
</evidence>
<feature type="transmembrane region" description="Helical" evidence="6">
    <location>
        <begin position="192"/>
        <end position="213"/>
    </location>
</feature>
<dbReference type="AlphaFoldDB" id="A0A6A6CHA4"/>
<dbReference type="PANTHER" id="PTHR45649">
    <property type="entry name" value="AMINO-ACID PERMEASE BAT1"/>
    <property type="match status" value="1"/>
</dbReference>
<feature type="transmembrane region" description="Helical" evidence="6">
    <location>
        <begin position="115"/>
        <end position="135"/>
    </location>
</feature>
<feature type="transmembrane region" description="Helical" evidence="6">
    <location>
        <begin position="76"/>
        <end position="95"/>
    </location>
</feature>
<feature type="transmembrane region" description="Helical" evidence="6">
    <location>
        <begin position="233"/>
        <end position="256"/>
    </location>
</feature>
<protein>
    <recommendedName>
        <fullName evidence="9">Amino acid permease/ SLC12A domain-containing protein</fullName>
    </recommendedName>
</protein>
<dbReference type="InterPro" id="IPR002293">
    <property type="entry name" value="AA/rel_permease1"/>
</dbReference>
<dbReference type="Pfam" id="PF13520">
    <property type="entry name" value="AA_permease_2"/>
    <property type="match status" value="1"/>
</dbReference>
<dbReference type="EMBL" id="ML993599">
    <property type="protein sequence ID" value="KAF2165578.1"/>
    <property type="molecule type" value="Genomic_DNA"/>
</dbReference>
<proteinExistence type="predicted"/>
<reference evidence="7" key="1">
    <citation type="journal article" date="2020" name="Stud. Mycol.">
        <title>101 Dothideomycetes genomes: a test case for predicting lifestyles and emergence of pathogens.</title>
        <authorList>
            <person name="Haridas S."/>
            <person name="Albert R."/>
            <person name="Binder M."/>
            <person name="Bloem J."/>
            <person name="Labutti K."/>
            <person name="Salamov A."/>
            <person name="Andreopoulos B."/>
            <person name="Baker S."/>
            <person name="Barry K."/>
            <person name="Bills G."/>
            <person name="Bluhm B."/>
            <person name="Cannon C."/>
            <person name="Castanera R."/>
            <person name="Culley D."/>
            <person name="Daum C."/>
            <person name="Ezra D."/>
            <person name="Gonzalez J."/>
            <person name="Henrissat B."/>
            <person name="Kuo A."/>
            <person name="Liang C."/>
            <person name="Lipzen A."/>
            <person name="Lutzoni F."/>
            <person name="Magnuson J."/>
            <person name="Mondo S."/>
            <person name="Nolan M."/>
            <person name="Ohm R."/>
            <person name="Pangilinan J."/>
            <person name="Park H.-J."/>
            <person name="Ramirez L."/>
            <person name="Alfaro M."/>
            <person name="Sun H."/>
            <person name="Tritt A."/>
            <person name="Yoshinaga Y."/>
            <person name="Zwiers L.-H."/>
            <person name="Turgeon B."/>
            <person name="Goodwin S."/>
            <person name="Spatafora J."/>
            <person name="Crous P."/>
            <person name="Grigoriev I."/>
        </authorList>
    </citation>
    <scope>NUCLEOTIDE SEQUENCE</scope>
    <source>
        <strain evidence="7">ATCC 36951</strain>
    </source>
</reference>
<keyword evidence="4 6" id="KW-1133">Transmembrane helix</keyword>
<evidence type="ECO:0000256" key="4">
    <source>
        <dbReference type="ARBA" id="ARBA00022989"/>
    </source>
</evidence>
<organism evidence="7 8">
    <name type="scientific">Zasmidium cellare ATCC 36951</name>
    <dbReference type="NCBI Taxonomy" id="1080233"/>
    <lineage>
        <taxon>Eukaryota</taxon>
        <taxon>Fungi</taxon>
        <taxon>Dikarya</taxon>
        <taxon>Ascomycota</taxon>
        <taxon>Pezizomycotina</taxon>
        <taxon>Dothideomycetes</taxon>
        <taxon>Dothideomycetidae</taxon>
        <taxon>Mycosphaerellales</taxon>
        <taxon>Mycosphaerellaceae</taxon>
        <taxon>Zasmidium</taxon>
    </lineage>
</organism>
<comment type="subcellular location">
    <subcellularLocation>
        <location evidence="1">Membrane</location>
        <topology evidence="1">Multi-pass membrane protein</topology>
    </subcellularLocation>
</comment>
<feature type="transmembrane region" description="Helical" evidence="6">
    <location>
        <begin position="168"/>
        <end position="186"/>
    </location>
</feature>
<evidence type="ECO:0000256" key="5">
    <source>
        <dbReference type="ARBA" id="ARBA00023136"/>
    </source>
</evidence>
<dbReference type="Gene3D" id="1.20.1740.10">
    <property type="entry name" value="Amino acid/polyamine transporter I"/>
    <property type="match status" value="1"/>
</dbReference>
<dbReference type="Proteomes" id="UP000799537">
    <property type="component" value="Unassembled WGS sequence"/>
</dbReference>
<accession>A0A6A6CHA4</accession>
<feature type="transmembrane region" description="Helical" evidence="6">
    <location>
        <begin position="262"/>
        <end position="284"/>
    </location>
</feature>
<dbReference type="PANTHER" id="PTHR45649:SF5">
    <property type="entry name" value="GABA TRANSPORTER (EUROFUNG)-RELATED"/>
    <property type="match status" value="1"/>
</dbReference>